<dbReference type="PANTHER" id="PTHR42879">
    <property type="entry name" value="3-OXOACYL-(ACYL-CARRIER-PROTEIN) REDUCTASE"/>
    <property type="match status" value="1"/>
</dbReference>
<dbReference type="PANTHER" id="PTHR42879:SF2">
    <property type="entry name" value="3-OXOACYL-[ACYL-CARRIER-PROTEIN] REDUCTASE FABG"/>
    <property type="match status" value="1"/>
</dbReference>
<sequence>MSAAAPSFRLDGKRVLVTGAGRGIGLAIAGACAASGAEVTLCARSTDEIGAAAAALRAQGLKAEALPADVTDVEGFATLIAVRPAFDVFVNNAGMNRPKPLTQVTIEDYDAVLGLNLRSAVFAAKAVTARMIEEGRGGSVINMSSQMGHVGAANRTLYCASKWGLEGFTKALAVELAPHRIRVNTICPTFIDSPMTVPYFRDPAFRAEVLGKIPLGRLGQTDEVAAAAVFLASESASLMTGSALMLDGGWTAL</sequence>
<dbReference type="AlphaFoldDB" id="A0A2W5QU25"/>
<dbReference type="Pfam" id="PF13561">
    <property type="entry name" value="adh_short_C2"/>
    <property type="match status" value="1"/>
</dbReference>
<dbReference type="InterPro" id="IPR036291">
    <property type="entry name" value="NAD(P)-bd_dom_sf"/>
</dbReference>
<name>A0A2W5QU25_ANCNO</name>
<dbReference type="GO" id="GO:0032787">
    <property type="term" value="P:monocarboxylic acid metabolic process"/>
    <property type="evidence" value="ECO:0007669"/>
    <property type="project" value="UniProtKB-ARBA"/>
</dbReference>
<dbReference type="EMBL" id="QFQD01000066">
    <property type="protein sequence ID" value="PZQ80324.1"/>
    <property type="molecule type" value="Genomic_DNA"/>
</dbReference>
<evidence type="ECO:0000259" key="2">
    <source>
        <dbReference type="SMART" id="SM00822"/>
    </source>
</evidence>
<dbReference type="SUPFAM" id="SSF51735">
    <property type="entry name" value="NAD(P)-binding Rossmann-fold domains"/>
    <property type="match status" value="1"/>
</dbReference>
<feature type="domain" description="Ketoreductase" evidence="2">
    <location>
        <begin position="13"/>
        <end position="253"/>
    </location>
</feature>
<dbReference type="SMART" id="SM00822">
    <property type="entry name" value="PKS_KR"/>
    <property type="match status" value="1"/>
</dbReference>
<dbReference type="PRINTS" id="PR00081">
    <property type="entry name" value="GDHRDH"/>
</dbReference>
<dbReference type="InterPro" id="IPR020904">
    <property type="entry name" value="Sc_DH/Rdtase_CS"/>
</dbReference>
<dbReference type="InterPro" id="IPR057326">
    <property type="entry name" value="KR_dom"/>
</dbReference>
<accession>A0A2W5QU25</accession>
<protein>
    <submittedName>
        <fullName evidence="3">3-oxoacyl-ACP reductase</fullName>
    </submittedName>
</protein>
<comment type="caution">
    <text evidence="3">The sequence shown here is derived from an EMBL/GenBank/DDBJ whole genome shotgun (WGS) entry which is preliminary data.</text>
</comment>
<dbReference type="InterPro" id="IPR050259">
    <property type="entry name" value="SDR"/>
</dbReference>
<comment type="similarity">
    <text evidence="1">Belongs to the short-chain dehydrogenases/reductases (SDR) family.</text>
</comment>
<dbReference type="Proteomes" id="UP000248887">
    <property type="component" value="Unassembled WGS sequence"/>
</dbReference>
<dbReference type="PRINTS" id="PR00080">
    <property type="entry name" value="SDRFAMILY"/>
</dbReference>
<gene>
    <name evidence="3" type="ORF">DI549_17285</name>
</gene>
<dbReference type="PROSITE" id="PS00061">
    <property type="entry name" value="ADH_SHORT"/>
    <property type="match status" value="1"/>
</dbReference>
<proteinExistence type="inferred from homology"/>
<evidence type="ECO:0000256" key="1">
    <source>
        <dbReference type="ARBA" id="ARBA00006484"/>
    </source>
</evidence>
<evidence type="ECO:0000313" key="3">
    <source>
        <dbReference type="EMBL" id="PZQ80324.1"/>
    </source>
</evidence>
<organism evidence="3 4">
    <name type="scientific">Ancylobacter novellus</name>
    <name type="common">Thiobacillus novellus</name>
    <dbReference type="NCBI Taxonomy" id="921"/>
    <lineage>
        <taxon>Bacteria</taxon>
        <taxon>Pseudomonadati</taxon>
        <taxon>Pseudomonadota</taxon>
        <taxon>Alphaproteobacteria</taxon>
        <taxon>Hyphomicrobiales</taxon>
        <taxon>Xanthobacteraceae</taxon>
        <taxon>Ancylobacter</taxon>
    </lineage>
</organism>
<evidence type="ECO:0000313" key="4">
    <source>
        <dbReference type="Proteomes" id="UP000248887"/>
    </source>
</evidence>
<dbReference type="InterPro" id="IPR002347">
    <property type="entry name" value="SDR_fam"/>
</dbReference>
<reference evidence="3 4" key="1">
    <citation type="submission" date="2017-08" db="EMBL/GenBank/DDBJ databases">
        <title>Infants hospitalized years apart are colonized by the same room-sourced microbial strains.</title>
        <authorList>
            <person name="Brooks B."/>
            <person name="Olm M.R."/>
            <person name="Firek B.A."/>
            <person name="Baker R."/>
            <person name="Thomas B.C."/>
            <person name="Morowitz M.J."/>
            <person name="Banfield J.F."/>
        </authorList>
    </citation>
    <scope>NUCLEOTIDE SEQUENCE [LARGE SCALE GENOMIC DNA]</scope>
    <source>
        <strain evidence="3">S2_005_001_R2_27</strain>
    </source>
</reference>
<dbReference type="Gene3D" id="3.40.50.720">
    <property type="entry name" value="NAD(P)-binding Rossmann-like Domain"/>
    <property type="match status" value="1"/>
</dbReference>
<dbReference type="FunFam" id="3.40.50.720:FF:000084">
    <property type="entry name" value="Short-chain dehydrogenase reductase"/>
    <property type="match status" value="1"/>
</dbReference>